<dbReference type="GO" id="GO:0003723">
    <property type="term" value="F:RNA binding"/>
    <property type="evidence" value="ECO:0007669"/>
    <property type="project" value="InterPro"/>
</dbReference>
<comment type="similarity">
    <text evidence="8">Belongs to the bacterial reverse transcriptase family.</text>
</comment>
<dbReference type="EC" id="2.7.7.49" evidence="1"/>
<dbReference type="PRINTS" id="PR00866">
    <property type="entry name" value="RNADNAPOLMS"/>
</dbReference>
<dbReference type="RefSeq" id="WP_155444430.1">
    <property type="nucleotide sequence ID" value="NZ_JAOQNR010000001.1"/>
</dbReference>
<comment type="catalytic activity">
    <reaction evidence="9">
        <text>DNA(n) + a 2'-deoxyribonucleoside 5'-triphosphate = DNA(n+1) + diphosphate</text>
        <dbReference type="Rhea" id="RHEA:22508"/>
        <dbReference type="Rhea" id="RHEA-COMP:17339"/>
        <dbReference type="Rhea" id="RHEA-COMP:17340"/>
        <dbReference type="ChEBI" id="CHEBI:33019"/>
        <dbReference type="ChEBI" id="CHEBI:61560"/>
        <dbReference type="ChEBI" id="CHEBI:173112"/>
        <dbReference type="EC" id="2.7.7.49"/>
    </reaction>
</comment>
<evidence type="ECO:0000256" key="3">
    <source>
        <dbReference type="ARBA" id="ARBA00022695"/>
    </source>
</evidence>
<dbReference type="GO" id="GO:0046872">
    <property type="term" value="F:metal ion binding"/>
    <property type="evidence" value="ECO:0007669"/>
    <property type="project" value="UniProtKB-KW"/>
</dbReference>
<dbReference type="AlphaFoldDB" id="A0A6N8DLY3"/>
<keyword evidence="2" id="KW-0808">Transferase</keyword>
<dbReference type="InterPro" id="IPR000477">
    <property type="entry name" value="RT_dom"/>
</dbReference>
<keyword evidence="3" id="KW-0548">Nucleotidyltransferase</keyword>
<dbReference type="InterPro" id="IPR000123">
    <property type="entry name" value="Reverse_transcriptase_msDNA"/>
</dbReference>
<dbReference type="SUPFAM" id="SSF56672">
    <property type="entry name" value="DNA/RNA polymerases"/>
    <property type="match status" value="1"/>
</dbReference>
<evidence type="ECO:0000256" key="2">
    <source>
        <dbReference type="ARBA" id="ARBA00022679"/>
    </source>
</evidence>
<keyword evidence="6 11" id="KW-0695">RNA-directed DNA polymerase</keyword>
<sequence length="584" mass="66444">MAYTYNFSDIRTREALLAVLGIDETMLDLVLSFQPPIDPPTVTIIPDVISTLQIPVFLRHRVPKKNRARGFRTVWEPILLKSTYKGLSRKLDVFFRHHLAGYPHESAYGYRPGRNIRENAQVHVGSARILSLDIADFFPSISKERIEQLFLGMGMNAAISDLLSRFLTIEGTLTLGFPTSPVLSNAISLPIDLELSSVARQFDARYSRYADDITVSGNGDLPSLEAVEDCLCRHGFQLAPGKTRFSKRGQSHYVTGLSVSDPVQPHVPRDRKRALRQQLYYMTKFGVDDHFRRLGINDPKVAQQAINSIDGMVKFVAHHEPRIAAPLKSLWNEILRVNGEKPSFTPKRQDRKPFYIFVDEAEFERAGTKVLALAMSVSQHEEQIFQETNEVLEAELGDFWAAGDINALRKKGLHFADATPDLRQSYVKRLAALPFEGYVAFHPCDDPCNYQSTYLRLLGSMISRRLIAAESQLVVICFEENSKVSQKSIKELVQFAHDELKRVNNRHPISCVVQFVSKPNLGISVPDFLLGVLGKYLQSKPANAGRPEPRDRLMFDRLRDKYRLILELPSWTEYTRRHPIEPWQ</sequence>
<dbReference type="Pfam" id="PF00078">
    <property type="entry name" value="RVT_1"/>
    <property type="match status" value="1"/>
</dbReference>
<dbReference type="PANTHER" id="PTHR34047">
    <property type="entry name" value="NUCLEAR INTRON MATURASE 1, MITOCHONDRIAL-RELATED"/>
    <property type="match status" value="1"/>
</dbReference>
<proteinExistence type="inferred from homology"/>
<evidence type="ECO:0000259" key="10">
    <source>
        <dbReference type="Pfam" id="PF00078"/>
    </source>
</evidence>
<reference evidence="11 12" key="1">
    <citation type="submission" date="2019-11" db="EMBL/GenBank/DDBJ databases">
        <title>Whole-genome sequence of a Rhodoblastus acidophilus DSM 142.</title>
        <authorList>
            <person name="Kyndt J.A."/>
            <person name="Meyer T.E."/>
        </authorList>
    </citation>
    <scope>NUCLEOTIDE SEQUENCE [LARGE SCALE GENOMIC DNA]</scope>
    <source>
        <strain evidence="11 12">DSM 142</strain>
    </source>
</reference>
<dbReference type="GO" id="GO:0051607">
    <property type="term" value="P:defense response to virus"/>
    <property type="evidence" value="ECO:0007669"/>
    <property type="project" value="UniProtKB-KW"/>
</dbReference>
<keyword evidence="7" id="KW-0051">Antiviral defense</keyword>
<protein>
    <recommendedName>
        <fullName evidence="1">RNA-directed DNA polymerase</fullName>
        <ecNumber evidence="1">2.7.7.49</ecNumber>
    </recommendedName>
</protein>
<evidence type="ECO:0000256" key="5">
    <source>
        <dbReference type="ARBA" id="ARBA00022842"/>
    </source>
</evidence>
<feature type="domain" description="Reverse transcriptase" evidence="10">
    <location>
        <begin position="62"/>
        <end position="247"/>
    </location>
</feature>
<evidence type="ECO:0000313" key="11">
    <source>
        <dbReference type="EMBL" id="MTV29784.1"/>
    </source>
</evidence>
<evidence type="ECO:0000313" key="12">
    <source>
        <dbReference type="Proteomes" id="UP000439113"/>
    </source>
</evidence>
<evidence type="ECO:0000256" key="7">
    <source>
        <dbReference type="ARBA" id="ARBA00023118"/>
    </source>
</evidence>
<comment type="caution">
    <text evidence="11">The sequence shown here is derived from an EMBL/GenBank/DDBJ whole genome shotgun (WGS) entry which is preliminary data.</text>
</comment>
<evidence type="ECO:0000256" key="6">
    <source>
        <dbReference type="ARBA" id="ARBA00022918"/>
    </source>
</evidence>
<evidence type="ECO:0000256" key="4">
    <source>
        <dbReference type="ARBA" id="ARBA00022723"/>
    </source>
</evidence>
<gene>
    <name evidence="11" type="ORF">GJ654_02110</name>
</gene>
<evidence type="ECO:0000256" key="8">
    <source>
        <dbReference type="ARBA" id="ARBA00034120"/>
    </source>
</evidence>
<evidence type="ECO:0000256" key="1">
    <source>
        <dbReference type="ARBA" id="ARBA00012493"/>
    </source>
</evidence>
<dbReference type="EMBL" id="WNKS01000001">
    <property type="protein sequence ID" value="MTV29784.1"/>
    <property type="molecule type" value="Genomic_DNA"/>
</dbReference>
<organism evidence="11 12">
    <name type="scientific">Rhodoblastus acidophilus</name>
    <name type="common">Rhodopseudomonas acidophila</name>
    <dbReference type="NCBI Taxonomy" id="1074"/>
    <lineage>
        <taxon>Bacteria</taxon>
        <taxon>Pseudomonadati</taxon>
        <taxon>Pseudomonadota</taxon>
        <taxon>Alphaproteobacteria</taxon>
        <taxon>Hyphomicrobiales</taxon>
        <taxon>Rhodoblastaceae</taxon>
        <taxon>Rhodoblastus</taxon>
    </lineage>
</organism>
<dbReference type="InterPro" id="IPR043502">
    <property type="entry name" value="DNA/RNA_pol_sf"/>
</dbReference>
<accession>A0A6N8DLY3</accession>
<dbReference type="InterPro" id="IPR051083">
    <property type="entry name" value="GrpII_Intron_Splice-Mob/Def"/>
</dbReference>
<dbReference type="GO" id="GO:0003964">
    <property type="term" value="F:RNA-directed DNA polymerase activity"/>
    <property type="evidence" value="ECO:0007669"/>
    <property type="project" value="UniProtKB-KW"/>
</dbReference>
<name>A0A6N8DLY3_RHOAC</name>
<keyword evidence="5" id="KW-0460">Magnesium</keyword>
<dbReference type="OrthoDB" id="7055795at2"/>
<dbReference type="CDD" id="cd03487">
    <property type="entry name" value="RT_Bac_retron_II"/>
    <property type="match status" value="1"/>
</dbReference>
<evidence type="ECO:0000256" key="9">
    <source>
        <dbReference type="ARBA" id="ARBA00048173"/>
    </source>
</evidence>
<dbReference type="Proteomes" id="UP000439113">
    <property type="component" value="Unassembled WGS sequence"/>
</dbReference>
<dbReference type="PANTHER" id="PTHR34047:SF7">
    <property type="entry name" value="RNA-DIRECTED DNA POLYMERASE"/>
    <property type="match status" value="1"/>
</dbReference>
<keyword evidence="4" id="KW-0479">Metal-binding</keyword>